<comment type="caution">
    <text evidence="1">The sequence shown here is derived from an EMBL/GenBank/DDBJ whole genome shotgun (WGS) entry which is preliminary data.</text>
</comment>
<dbReference type="Proteomes" id="UP001595909">
    <property type="component" value="Unassembled WGS sequence"/>
</dbReference>
<sequence length="176" mass="17874">MVLAAGAVGLAVLLVLVGALMGGWRPFTAAPDVLTFGPGGDLEQFVLFDGQCARGELASGGDFGDAADAQCGTPHDVEVVASRAPIDEGRPVAYPGEAALADFGRAYCALFADSELLVPTSGGVDRADLRMTAVIPSEAAFDAPRTSGASSSGARQVSCVISRADGEPLTDRFSVI</sequence>
<evidence type="ECO:0008006" key="3">
    <source>
        <dbReference type="Google" id="ProtNLM"/>
    </source>
</evidence>
<protein>
    <recommendedName>
        <fullName evidence="3">Septum formation-related domain-containing protein</fullName>
    </recommendedName>
</protein>
<evidence type="ECO:0000313" key="1">
    <source>
        <dbReference type="EMBL" id="MFC4833532.1"/>
    </source>
</evidence>
<dbReference type="EMBL" id="JBHSIM010000029">
    <property type="protein sequence ID" value="MFC4833532.1"/>
    <property type="molecule type" value="Genomic_DNA"/>
</dbReference>
<gene>
    <name evidence="1" type="ORF">ACFPEL_14055</name>
</gene>
<organism evidence="1 2">
    <name type="scientific">Actinomycetospora chibensis</name>
    <dbReference type="NCBI Taxonomy" id="663606"/>
    <lineage>
        <taxon>Bacteria</taxon>
        <taxon>Bacillati</taxon>
        <taxon>Actinomycetota</taxon>
        <taxon>Actinomycetes</taxon>
        <taxon>Pseudonocardiales</taxon>
        <taxon>Pseudonocardiaceae</taxon>
        <taxon>Actinomycetospora</taxon>
    </lineage>
</organism>
<proteinExistence type="predicted"/>
<accession>A0ABV9RMW0</accession>
<evidence type="ECO:0000313" key="2">
    <source>
        <dbReference type="Proteomes" id="UP001595909"/>
    </source>
</evidence>
<dbReference type="RefSeq" id="WP_274191572.1">
    <property type="nucleotide sequence ID" value="NZ_BAABHN010000029.1"/>
</dbReference>
<keyword evidence="2" id="KW-1185">Reference proteome</keyword>
<reference evidence="2" key="1">
    <citation type="journal article" date="2019" name="Int. J. Syst. Evol. Microbiol.">
        <title>The Global Catalogue of Microorganisms (GCM) 10K type strain sequencing project: providing services to taxonomists for standard genome sequencing and annotation.</title>
        <authorList>
            <consortium name="The Broad Institute Genomics Platform"/>
            <consortium name="The Broad Institute Genome Sequencing Center for Infectious Disease"/>
            <person name="Wu L."/>
            <person name="Ma J."/>
        </authorList>
    </citation>
    <scope>NUCLEOTIDE SEQUENCE [LARGE SCALE GENOMIC DNA]</scope>
    <source>
        <strain evidence="2">CCUG 50347</strain>
    </source>
</reference>
<name>A0ABV9RMW0_9PSEU</name>